<evidence type="ECO:0000313" key="3">
    <source>
        <dbReference type="EMBL" id="TGD19197.1"/>
    </source>
</evidence>
<dbReference type="PANTHER" id="PTHR43283:SF11">
    <property type="entry name" value="BETA-LACTAMASE-RELATED DOMAIN-CONTAINING PROTEIN"/>
    <property type="match status" value="1"/>
</dbReference>
<dbReference type="SUPFAM" id="SSF56601">
    <property type="entry name" value="beta-lactamase/transpeptidase-like"/>
    <property type="match status" value="1"/>
</dbReference>
<keyword evidence="1 3" id="KW-0378">Hydrolase</keyword>
<dbReference type="PANTHER" id="PTHR43283">
    <property type="entry name" value="BETA-LACTAMASE-RELATED"/>
    <property type="match status" value="1"/>
</dbReference>
<dbReference type="InterPro" id="IPR050789">
    <property type="entry name" value="Diverse_Enzym_Activities"/>
</dbReference>
<sequence>MAYVATKAALQRLVAEKVVPGVSFAFIDGDRVETGQYGVAAIVPHTEPLRPGMLYDVASLTKVVGTLSVVLQLLATGRLRLTDRVHDYLPEWQDPRVTVRHLLTHTSGITGYIPNRNQLAAPELTHALLQLHVGPIFGQKMVYADVNYIFLGWIVERLLGEPIQVAVQKRVLTPLGMIHSTFTPSDPLACIPTAQTVTRGLIRGEVHDPKGYVLQRRCGSAGLFSTIDDLTRFCQAYCRPETVPAVLPPHYVDQLTHDWTPNGHAGRSLGWALTATQWPQAHRVIWHSGFTGTYLVIDPAAKQAMVFLTNRVHPVAPNEPYLDQRNAVIGTYLAEKSRYAGHDFV</sequence>
<feature type="domain" description="Beta-lactamase-related" evidence="2">
    <location>
        <begin position="8"/>
        <end position="317"/>
    </location>
</feature>
<comment type="caution">
    <text evidence="3">The sequence shown here is derived from an EMBL/GenBank/DDBJ whole genome shotgun (WGS) entry which is preliminary data.</text>
</comment>
<dbReference type="OrthoDB" id="9803467at2"/>
<keyword evidence="4" id="KW-1185">Reference proteome</keyword>
<dbReference type="GO" id="GO:0016787">
    <property type="term" value="F:hydrolase activity"/>
    <property type="evidence" value="ECO:0007669"/>
    <property type="project" value="UniProtKB-KW"/>
</dbReference>
<evidence type="ECO:0000259" key="2">
    <source>
        <dbReference type="Pfam" id="PF00144"/>
    </source>
</evidence>
<dbReference type="AlphaFoldDB" id="A0A4Z0JD59"/>
<dbReference type="RefSeq" id="WP_135367632.1">
    <property type="nucleotide sequence ID" value="NZ_RKLX01000006.1"/>
</dbReference>
<dbReference type="InterPro" id="IPR012338">
    <property type="entry name" value="Beta-lactam/transpept-like"/>
</dbReference>
<gene>
    <name evidence="3" type="ORF">EGT51_04835</name>
</gene>
<evidence type="ECO:0000313" key="4">
    <source>
        <dbReference type="Proteomes" id="UP000297348"/>
    </source>
</evidence>
<organism evidence="3 4">
    <name type="scientific">Levilactobacillus suantsaiihabitans</name>
    <dbReference type="NCBI Taxonomy" id="2487722"/>
    <lineage>
        <taxon>Bacteria</taxon>
        <taxon>Bacillati</taxon>
        <taxon>Bacillota</taxon>
        <taxon>Bacilli</taxon>
        <taxon>Lactobacillales</taxon>
        <taxon>Lactobacillaceae</taxon>
        <taxon>Levilactobacillus</taxon>
    </lineage>
</organism>
<accession>A0A4Z0JD59</accession>
<name>A0A4Z0JD59_9LACO</name>
<dbReference type="InterPro" id="IPR001466">
    <property type="entry name" value="Beta-lactam-related"/>
</dbReference>
<protein>
    <submittedName>
        <fullName evidence="3">Class A beta-lactamase-related serine hydrolase</fullName>
    </submittedName>
</protein>
<reference evidence="3 4" key="1">
    <citation type="submission" date="2018-10" db="EMBL/GenBank/DDBJ databases">
        <title>Lactobacillus sp. R7 and Lactobacillus sp. R19 isolated from fermented mustard green product of Taiwan.</title>
        <authorList>
            <person name="Lin S.-T."/>
        </authorList>
    </citation>
    <scope>NUCLEOTIDE SEQUENCE [LARGE SCALE GENOMIC DNA]</scope>
    <source>
        <strain evidence="3 4">BCRC 81129</strain>
    </source>
</reference>
<dbReference type="Pfam" id="PF00144">
    <property type="entry name" value="Beta-lactamase"/>
    <property type="match status" value="1"/>
</dbReference>
<proteinExistence type="predicted"/>
<dbReference type="Proteomes" id="UP000297348">
    <property type="component" value="Unassembled WGS sequence"/>
</dbReference>
<dbReference type="Gene3D" id="3.40.710.10">
    <property type="entry name" value="DD-peptidase/beta-lactamase superfamily"/>
    <property type="match status" value="1"/>
</dbReference>
<evidence type="ECO:0000256" key="1">
    <source>
        <dbReference type="ARBA" id="ARBA00022801"/>
    </source>
</evidence>
<dbReference type="EMBL" id="RKLX01000006">
    <property type="protein sequence ID" value="TGD19197.1"/>
    <property type="molecule type" value="Genomic_DNA"/>
</dbReference>